<sequence length="31" mass="3457">MLDYPAYLLSPGNDPTRSDDNAQSDDTKREA</sequence>
<evidence type="ECO:0000256" key="1">
    <source>
        <dbReference type="SAM" id="MobiDB-lite"/>
    </source>
</evidence>
<dbReference type="EMBL" id="PVTE01000044">
    <property type="protein sequence ID" value="PRY22739.1"/>
    <property type="molecule type" value="Genomic_DNA"/>
</dbReference>
<dbReference type="AlphaFoldDB" id="A0A2T0RNH2"/>
<keyword evidence="3" id="KW-1185">Reference proteome</keyword>
<organism evidence="2 3">
    <name type="scientific">Spirosoma oryzae</name>
    <dbReference type="NCBI Taxonomy" id="1469603"/>
    <lineage>
        <taxon>Bacteria</taxon>
        <taxon>Pseudomonadati</taxon>
        <taxon>Bacteroidota</taxon>
        <taxon>Cytophagia</taxon>
        <taxon>Cytophagales</taxon>
        <taxon>Cytophagaceae</taxon>
        <taxon>Spirosoma</taxon>
    </lineage>
</organism>
<accession>A0A2T0RNH2</accession>
<evidence type="ECO:0000313" key="3">
    <source>
        <dbReference type="Proteomes" id="UP000238375"/>
    </source>
</evidence>
<protein>
    <submittedName>
        <fullName evidence="2">Uncharacterized protein</fullName>
    </submittedName>
</protein>
<reference evidence="2 3" key="1">
    <citation type="submission" date="2018-03" db="EMBL/GenBank/DDBJ databases">
        <title>Genomic Encyclopedia of Archaeal and Bacterial Type Strains, Phase II (KMG-II): from individual species to whole genera.</title>
        <authorList>
            <person name="Goeker M."/>
        </authorList>
    </citation>
    <scope>NUCLEOTIDE SEQUENCE [LARGE SCALE GENOMIC DNA]</scope>
    <source>
        <strain evidence="2 3">DSM 28354</strain>
    </source>
</reference>
<proteinExistence type="predicted"/>
<feature type="region of interest" description="Disordered" evidence="1">
    <location>
        <begin position="1"/>
        <end position="31"/>
    </location>
</feature>
<name>A0A2T0RNH2_9BACT</name>
<comment type="caution">
    <text evidence="2">The sequence shown here is derived from an EMBL/GenBank/DDBJ whole genome shotgun (WGS) entry which is preliminary data.</text>
</comment>
<evidence type="ECO:0000313" key="2">
    <source>
        <dbReference type="EMBL" id="PRY22739.1"/>
    </source>
</evidence>
<gene>
    <name evidence="2" type="ORF">CLV58_14419</name>
</gene>
<dbReference type="Proteomes" id="UP000238375">
    <property type="component" value="Unassembled WGS sequence"/>
</dbReference>
<feature type="compositionally biased region" description="Basic and acidic residues" evidence="1">
    <location>
        <begin position="16"/>
        <end position="31"/>
    </location>
</feature>